<keyword evidence="3" id="KW-0268">Exocytosis</keyword>
<dbReference type="PANTHER" id="PTHR12100:SF0">
    <property type="entry name" value="EXOCYST COMPLEX COMPONENT 5"/>
    <property type="match status" value="1"/>
</dbReference>
<dbReference type="InterPro" id="IPR048625">
    <property type="entry name" value="Sec10_N"/>
</dbReference>
<evidence type="ECO:0000256" key="4">
    <source>
        <dbReference type="ARBA" id="ARBA00023054"/>
    </source>
</evidence>
<evidence type="ECO:0000259" key="6">
    <source>
        <dbReference type="Pfam" id="PF07393"/>
    </source>
</evidence>
<evidence type="ECO:0000313" key="9">
    <source>
        <dbReference type="Proteomes" id="UP001363622"/>
    </source>
</evidence>
<name>A0ABR1KRM3_9PEZI</name>
<evidence type="ECO:0000259" key="7">
    <source>
        <dbReference type="Pfam" id="PF20667"/>
    </source>
</evidence>
<gene>
    <name evidence="8" type="ORF">IWZ03DRAFT_131758</name>
</gene>
<feature type="domain" description="Exocyst complex component Sec10-like alpha-helical bundle" evidence="6">
    <location>
        <begin position="198"/>
        <end position="864"/>
    </location>
</feature>
<dbReference type="EMBL" id="JBBPHU010000003">
    <property type="protein sequence ID" value="KAK7520194.1"/>
    <property type="molecule type" value="Genomic_DNA"/>
</dbReference>
<dbReference type="PANTHER" id="PTHR12100">
    <property type="entry name" value="SEC10"/>
    <property type="match status" value="1"/>
</dbReference>
<keyword evidence="4" id="KW-0175">Coiled coil</keyword>
<evidence type="ECO:0000256" key="3">
    <source>
        <dbReference type="ARBA" id="ARBA00022483"/>
    </source>
</evidence>
<evidence type="ECO:0000256" key="2">
    <source>
        <dbReference type="ARBA" id="ARBA00022448"/>
    </source>
</evidence>
<feature type="domain" description="Exocyst complex component Sec10 N-terminal" evidence="7">
    <location>
        <begin position="64"/>
        <end position="187"/>
    </location>
</feature>
<dbReference type="Proteomes" id="UP001363622">
    <property type="component" value="Unassembled WGS sequence"/>
</dbReference>
<evidence type="ECO:0000313" key="8">
    <source>
        <dbReference type="EMBL" id="KAK7520194.1"/>
    </source>
</evidence>
<feature type="region of interest" description="Disordered" evidence="5">
    <location>
        <begin position="217"/>
        <end position="238"/>
    </location>
</feature>
<proteinExistence type="inferred from homology"/>
<comment type="caution">
    <text evidence="8">The sequence shown here is derived from an EMBL/GenBank/DDBJ whole genome shotgun (WGS) entry which is preliminary data.</text>
</comment>
<protein>
    <submittedName>
        <fullName evidence="8">Exocyst complex component Sec10-like protein</fullName>
    </submittedName>
</protein>
<reference evidence="8 9" key="1">
    <citation type="submission" date="2024-04" db="EMBL/GenBank/DDBJ databases">
        <title>Phyllosticta paracitricarpa is synonymous to the EU quarantine fungus P. citricarpa based on phylogenomic analyses.</title>
        <authorList>
            <consortium name="Lawrence Berkeley National Laboratory"/>
            <person name="Van Ingen-Buijs V.A."/>
            <person name="Van Westerhoven A.C."/>
            <person name="Haridas S."/>
            <person name="Skiadas P."/>
            <person name="Martin F."/>
            <person name="Groenewald J.Z."/>
            <person name="Crous P.W."/>
            <person name="Seidl M.F."/>
        </authorList>
    </citation>
    <scope>NUCLEOTIDE SEQUENCE [LARGE SCALE GENOMIC DNA]</scope>
    <source>
        <strain evidence="8 9">CBS 123371</strain>
    </source>
</reference>
<evidence type="ECO:0000256" key="1">
    <source>
        <dbReference type="ARBA" id="ARBA00006572"/>
    </source>
</evidence>
<organism evidence="8 9">
    <name type="scientific">Phyllosticta citriasiana</name>
    <dbReference type="NCBI Taxonomy" id="595635"/>
    <lineage>
        <taxon>Eukaryota</taxon>
        <taxon>Fungi</taxon>
        <taxon>Dikarya</taxon>
        <taxon>Ascomycota</taxon>
        <taxon>Pezizomycotina</taxon>
        <taxon>Dothideomycetes</taxon>
        <taxon>Dothideomycetes incertae sedis</taxon>
        <taxon>Botryosphaeriales</taxon>
        <taxon>Phyllostictaceae</taxon>
        <taxon>Phyllosticta</taxon>
    </lineage>
</organism>
<dbReference type="InterPro" id="IPR048627">
    <property type="entry name" value="Sec10_HB"/>
</dbReference>
<dbReference type="InterPro" id="IPR009976">
    <property type="entry name" value="Sec10-like"/>
</dbReference>
<keyword evidence="2" id="KW-0813">Transport</keyword>
<accession>A0ABR1KRM3</accession>
<sequence length="870" mass="95417">MPASMSDTASARNSRAQSYRGPQFSLTTFANKDFIVKDFIETLSDSAVPASRRSGPNSKVAFDPKPLIRTFEHALGRLGALSEELEMKENEMAGAVRRAEAAHNAKVDSLGKKLEGAVKSFHHLDSSLNGTIGDGVEGEAGGNVAVRIGERLEELDRQRQRAQDAKFLIQCWMEVSERGDLSSLEDVRRLGGGDGKVRCAHIARQLLRLSHRLDPDTQINGHRTNGVDINGQNGSGKKHNSREIIEKFLEMLEKDLLKQFDDFYRRQNFDGMRECAAALRDFNDGASVMGLFVNQHQFFIDRSQLVTEEVAGDSETWDRLADPDAEPPGVEPSLQSLVDEVRIVVQEESFIIKRAFPYPEEVLVRFLQRVFQQSIQARLEMVLEKANDISSLAFLRSLQAARSYIGNLVDDLKAHGLTEHPEPASSQVAATLDQQLEELFVPYLLGSSYIEREKKNLEELYSSLLFKFTVYHSKKRKTSTSYLGSLSQRGRELFASAKDAYIERLGSADIPSSQRSMMMRLAGLKESDSEKEIDVSEEDGQLSLSNAKRMLKWLAEGVGRGLELTSGSETPKDVQALLQLLLQNVGEIYLETALDGAAELAASQENNKNNAPDLSYLFSLRTSIGILHLLQLSINTVLLPLAAPSLTTRREIEKTTNATITALETKISNILQKTVDVTLAWTTKLLAGQKKQDFRPRDDDLVSLGAETPTCLAVTRWLDRVATQAGAALTQPALGLFVSEVALGLRSLLLDHFRRFTVSLTGGLVVSKDATKYAELVRGWPTSPASADSSGKADDKSGKGAGAGGAAVGGFEKGGMDVLVEVANLFVIGPEALRERLRGVNPADREGLRSFVRNREDAGTVGVQAVLAGL</sequence>
<comment type="similarity">
    <text evidence="1">Belongs to the SEC10 family.</text>
</comment>
<evidence type="ECO:0000256" key="5">
    <source>
        <dbReference type="SAM" id="MobiDB-lite"/>
    </source>
</evidence>
<dbReference type="Pfam" id="PF07393">
    <property type="entry name" value="Sec10_HB"/>
    <property type="match status" value="1"/>
</dbReference>
<dbReference type="Pfam" id="PF20667">
    <property type="entry name" value="Sec10_N"/>
    <property type="match status" value="1"/>
</dbReference>
<keyword evidence="9" id="KW-1185">Reference proteome</keyword>